<dbReference type="InterPro" id="IPR052155">
    <property type="entry name" value="Biofilm_reg_signaling"/>
</dbReference>
<dbReference type="SUPFAM" id="SSF141868">
    <property type="entry name" value="EAL domain-like"/>
    <property type="match status" value="1"/>
</dbReference>
<dbReference type="KEGG" id="xba:C7S18_23350"/>
<dbReference type="NCBIfam" id="TIGR00229">
    <property type="entry name" value="sensory_box"/>
    <property type="match status" value="1"/>
</dbReference>
<dbReference type="NCBIfam" id="TIGR00254">
    <property type="entry name" value="GGDEF"/>
    <property type="match status" value="1"/>
</dbReference>
<evidence type="ECO:0000259" key="3">
    <source>
        <dbReference type="PROSITE" id="PS50113"/>
    </source>
</evidence>
<dbReference type="Pfam" id="PF00563">
    <property type="entry name" value="EAL"/>
    <property type="match status" value="1"/>
</dbReference>
<dbReference type="Pfam" id="PF00989">
    <property type="entry name" value="PAS"/>
    <property type="match status" value="1"/>
</dbReference>
<feature type="transmembrane region" description="Helical" evidence="1">
    <location>
        <begin position="70"/>
        <end position="94"/>
    </location>
</feature>
<dbReference type="InterPro" id="IPR043128">
    <property type="entry name" value="Rev_trsase/Diguanyl_cyclase"/>
</dbReference>
<evidence type="ECO:0008006" key="8">
    <source>
        <dbReference type="Google" id="ProtNLM"/>
    </source>
</evidence>
<keyword evidence="1" id="KW-0472">Membrane</keyword>
<dbReference type="Gene3D" id="3.30.450.20">
    <property type="entry name" value="PAS domain"/>
    <property type="match status" value="1"/>
</dbReference>
<dbReference type="CDD" id="cd01948">
    <property type="entry name" value="EAL"/>
    <property type="match status" value="1"/>
</dbReference>
<feature type="transmembrane region" description="Helical" evidence="1">
    <location>
        <begin position="168"/>
        <end position="189"/>
    </location>
</feature>
<dbReference type="PROSITE" id="PS50113">
    <property type="entry name" value="PAC"/>
    <property type="match status" value="1"/>
</dbReference>
<keyword evidence="7" id="KW-1185">Reference proteome</keyword>
<dbReference type="InterPro" id="IPR035965">
    <property type="entry name" value="PAS-like_dom_sf"/>
</dbReference>
<feature type="transmembrane region" description="Helical" evidence="1">
    <location>
        <begin position="106"/>
        <end position="123"/>
    </location>
</feature>
<dbReference type="GO" id="GO:0006355">
    <property type="term" value="P:regulation of DNA-templated transcription"/>
    <property type="evidence" value="ECO:0007669"/>
    <property type="project" value="InterPro"/>
</dbReference>
<feature type="transmembrane region" description="Helical" evidence="1">
    <location>
        <begin position="232"/>
        <end position="251"/>
    </location>
</feature>
<dbReference type="SUPFAM" id="SSF55073">
    <property type="entry name" value="Nucleotide cyclase"/>
    <property type="match status" value="1"/>
</dbReference>
<evidence type="ECO:0000313" key="6">
    <source>
        <dbReference type="EMBL" id="AVP99931.1"/>
    </source>
</evidence>
<dbReference type="PANTHER" id="PTHR44757:SF2">
    <property type="entry name" value="BIOFILM ARCHITECTURE MAINTENANCE PROTEIN MBAA"/>
    <property type="match status" value="1"/>
</dbReference>
<dbReference type="CDD" id="cd01949">
    <property type="entry name" value="GGDEF"/>
    <property type="match status" value="1"/>
</dbReference>
<organism evidence="6 7">
    <name type="scientific">Ahniella affigens</name>
    <dbReference type="NCBI Taxonomy" id="2021234"/>
    <lineage>
        <taxon>Bacteria</taxon>
        <taxon>Pseudomonadati</taxon>
        <taxon>Pseudomonadota</taxon>
        <taxon>Gammaproteobacteria</taxon>
        <taxon>Lysobacterales</taxon>
        <taxon>Rhodanobacteraceae</taxon>
        <taxon>Ahniella</taxon>
    </lineage>
</organism>
<dbReference type="PROSITE" id="PS50112">
    <property type="entry name" value="PAS"/>
    <property type="match status" value="1"/>
</dbReference>
<dbReference type="SMART" id="SM00091">
    <property type="entry name" value="PAS"/>
    <property type="match status" value="1"/>
</dbReference>
<protein>
    <recommendedName>
        <fullName evidence="8">GGDEF domain-containing protein</fullName>
    </recommendedName>
</protein>
<dbReference type="InterPro" id="IPR035919">
    <property type="entry name" value="EAL_sf"/>
</dbReference>
<dbReference type="PANTHER" id="PTHR44757">
    <property type="entry name" value="DIGUANYLATE CYCLASE DGCP"/>
    <property type="match status" value="1"/>
</dbReference>
<feature type="domain" description="PAS" evidence="2">
    <location>
        <begin position="334"/>
        <end position="397"/>
    </location>
</feature>
<dbReference type="SMART" id="SM00267">
    <property type="entry name" value="GGDEF"/>
    <property type="match status" value="1"/>
</dbReference>
<feature type="transmembrane region" description="Helical" evidence="1">
    <location>
        <begin position="135"/>
        <end position="156"/>
    </location>
</feature>
<proteinExistence type="predicted"/>
<reference evidence="6 7" key="2">
    <citation type="submission" date="2018-03" db="EMBL/GenBank/DDBJ databases">
        <authorList>
            <person name="Keele B.F."/>
        </authorList>
    </citation>
    <scope>NUCLEOTIDE SEQUENCE [LARGE SCALE GENOMIC DNA]</scope>
    <source>
        <strain evidence="6 7">D13</strain>
    </source>
</reference>
<feature type="domain" description="GGDEF" evidence="5">
    <location>
        <begin position="490"/>
        <end position="619"/>
    </location>
</feature>
<dbReference type="RefSeq" id="WP_106893850.1">
    <property type="nucleotide sequence ID" value="NZ_CP027860.1"/>
</dbReference>
<dbReference type="OrthoDB" id="9804951at2"/>
<evidence type="ECO:0000256" key="1">
    <source>
        <dbReference type="SAM" id="Phobius"/>
    </source>
</evidence>
<dbReference type="Pfam" id="PF00990">
    <property type="entry name" value="GGDEF"/>
    <property type="match status" value="1"/>
</dbReference>
<evidence type="ECO:0000313" key="7">
    <source>
        <dbReference type="Proteomes" id="UP000241074"/>
    </source>
</evidence>
<dbReference type="InterPro" id="IPR000160">
    <property type="entry name" value="GGDEF_dom"/>
</dbReference>
<name>A0A2P1PYL5_9GAMM</name>
<dbReference type="PROSITE" id="PS50883">
    <property type="entry name" value="EAL"/>
    <property type="match status" value="1"/>
</dbReference>
<dbReference type="AlphaFoldDB" id="A0A2P1PYL5"/>
<dbReference type="SUPFAM" id="SSF55785">
    <property type="entry name" value="PYP-like sensor domain (PAS domain)"/>
    <property type="match status" value="1"/>
</dbReference>
<dbReference type="InterPro" id="IPR001633">
    <property type="entry name" value="EAL_dom"/>
</dbReference>
<dbReference type="InterPro" id="IPR013767">
    <property type="entry name" value="PAS_fold"/>
</dbReference>
<reference evidence="6 7" key="1">
    <citation type="submission" date="2018-03" db="EMBL/GenBank/DDBJ databases">
        <title>Ahniella affigens gen. nov., sp. nov., a gammaproteobacterium isolated from sandy soil near a stream.</title>
        <authorList>
            <person name="Ko Y."/>
            <person name="Kim J.-H."/>
        </authorList>
    </citation>
    <scope>NUCLEOTIDE SEQUENCE [LARGE SCALE GENOMIC DNA]</scope>
    <source>
        <strain evidence="6 7">D13</strain>
    </source>
</reference>
<evidence type="ECO:0000259" key="4">
    <source>
        <dbReference type="PROSITE" id="PS50883"/>
    </source>
</evidence>
<feature type="domain" description="EAL" evidence="4">
    <location>
        <begin position="628"/>
        <end position="885"/>
    </location>
</feature>
<dbReference type="Gene3D" id="3.20.20.450">
    <property type="entry name" value="EAL domain"/>
    <property type="match status" value="1"/>
</dbReference>
<evidence type="ECO:0000259" key="5">
    <source>
        <dbReference type="PROSITE" id="PS50887"/>
    </source>
</evidence>
<sequence length="891" mass="97037">MPNAPGRMFRVPLRFTAATLLVGLLWLLLLVMSGLAPAAIGSIDRLPLLLAALAFFGFAARRAKGREHLAWTCLTLAIAAILGGEISWAVAFFQSRSNPAFGVSDYFYLSYFPLITASILLLPKHLQSRAETVRFLLDAGIVVVGGGMLIWLLAIAPGLARQSDPRAGVVALAYAIGNLLTIVAAATMLLRLPIGSARQVYLFLGLSLLASLAGDLTWILQQLLSSDTTVPTWPRIFWFLQALLLVAAGEWHYRFHPDWSQAPIRRQASLPALPYLFLLIGYGLIAVMAWSGQLGTLRMLLVGGLVLTVFVVLRQALAHHLHSQLQVEQDRLASESKLAKLIENAAEGIAVLNANYRILYASPAVGRLLRLPVARLLDRSILEFLAPDDADSLRQSLAELGGITGRSSRKLMLRLLPQGSGMIWVEITMSDRRRDPELAGIVLNLRDVTEHHQLEDQMRFEALHDALTHLPNRDLFLDRVTRALSGAPVGQHGVLVLALTALRQINDSLGHSFGDQALILTAERLRQTLGTDTALARLNAEEFAALLDASVLDHRIDQIHAAFAEPLQLGQHRMPVSLDIGVALSRTGATAHELLRDADTACSRARDQHGPKRYELFAVEQHEQAMAWLALQSALPEAMAQGRFQVQLEPIIGLIDGFPFGLRPRLRWSDPARAAFPIERVREVIASGNPLGLKVAEWVISAAEREYASVLRFLPAAASLSLLTPVNGSLLLLGGLAERTQQRTDELGIPPVNLMFSVTETTLFSEGGQGFQRLRELRQVGARLALANFGGRGSSLAALQEPMFDTIVLARDLVARLGPGSRANALVRGVIAAAEAVGTRVIAAGVDSEAQKEFLIDQGCVYGLGQALSKAMPAEHLLPWLGGRYHEREAR</sequence>
<dbReference type="CDD" id="cd00130">
    <property type="entry name" value="PAS"/>
    <property type="match status" value="1"/>
</dbReference>
<dbReference type="InterPro" id="IPR029787">
    <property type="entry name" value="Nucleotide_cyclase"/>
</dbReference>
<feature type="transmembrane region" description="Helical" evidence="1">
    <location>
        <begin position="272"/>
        <end position="290"/>
    </location>
</feature>
<dbReference type="Proteomes" id="UP000241074">
    <property type="component" value="Chromosome"/>
</dbReference>
<dbReference type="InterPro" id="IPR000014">
    <property type="entry name" value="PAS"/>
</dbReference>
<dbReference type="Gene3D" id="3.30.70.270">
    <property type="match status" value="1"/>
</dbReference>
<feature type="transmembrane region" description="Helical" evidence="1">
    <location>
        <begin position="201"/>
        <end position="220"/>
    </location>
</feature>
<gene>
    <name evidence="6" type="ORF">C7S18_23350</name>
</gene>
<dbReference type="InterPro" id="IPR000700">
    <property type="entry name" value="PAS-assoc_C"/>
</dbReference>
<keyword evidence="1" id="KW-1133">Transmembrane helix</keyword>
<dbReference type="EMBL" id="CP027860">
    <property type="protein sequence ID" value="AVP99931.1"/>
    <property type="molecule type" value="Genomic_DNA"/>
</dbReference>
<keyword evidence="1" id="KW-0812">Transmembrane</keyword>
<dbReference type="PROSITE" id="PS50887">
    <property type="entry name" value="GGDEF"/>
    <property type="match status" value="1"/>
</dbReference>
<dbReference type="SMART" id="SM00052">
    <property type="entry name" value="EAL"/>
    <property type="match status" value="1"/>
</dbReference>
<feature type="domain" description="PAC" evidence="3">
    <location>
        <begin position="409"/>
        <end position="460"/>
    </location>
</feature>
<evidence type="ECO:0000259" key="2">
    <source>
        <dbReference type="PROSITE" id="PS50112"/>
    </source>
</evidence>
<accession>A0A2P1PYL5</accession>